<evidence type="ECO:0000313" key="1">
    <source>
        <dbReference type="EMBL" id="KAJ3529611.1"/>
    </source>
</evidence>
<dbReference type="EMBL" id="JANRMS010001268">
    <property type="protein sequence ID" value="KAJ3529611.1"/>
    <property type="molecule type" value="Genomic_DNA"/>
</dbReference>
<evidence type="ECO:0000313" key="2">
    <source>
        <dbReference type="Proteomes" id="UP001148629"/>
    </source>
</evidence>
<dbReference type="Proteomes" id="UP001148629">
    <property type="component" value="Unassembled WGS sequence"/>
</dbReference>
<reference evidence="1" key="1">
    <citation type="submission" date="2022-08" db="EMBL/GenBank/DDBJ databases">
        <title>Genome Sequence of Fusarium decemcellulare.</title>
        <authorList>
            <person name="Buettner E."/>
        </authorList>
    </citation>
    <scope>NUCLEOTIDE SEQUENCE</scope>
    <source>
        <strain evidence="1">Babe19</strain>
    </source>
</reference>
<name>A0ACC1S0T5_9HYPO</name>
<organism evidence="1 2">
    <name type="scientific">Fusarium decemcellulare</name>
    <dbReference type="NCBI Taxonomy" id="57161"/>
    <lineage>
        <taxon>Eukaryota</taxon>
        <taxon>Fungi</taxon>
        <taxon>Dikarya</taxon>
        <taxon>Ascomycota</taxon>
        <taxon>Pezizomycotina</taxon>
        <taxon>Sordariomycetes</taxon>
        <taxon>Hypocreomycetidae</taxon>
        <taxon>Hypocreales</taxon>
        <taxon>Nectriaceae</taxon>
        <taxon>Fusarium</taxon>
        <taxon>Fusarium decemcellulare species complex</taxon>
    </lineage>
</organism>
<comment type="caution">
    <text evidence="1">The sequence shown here is derived from an EMBL/GenBank/DDBJ whole genome shotgun (WGS) entry which is preliminary data.</text>
</comment>
<accession>A0ACC1S0T5</accession>
<protein>
    <submittedName>
        <fullName evidence="1">Uncharacterized protein</fullName>
    </submittedName>
</protein>
<gene>
    <name evidence="1" type="ORF">NM208_g9677</name>
</gene>
<proteinExistence type="predicted"/>
<keyword evidence="2" id="KW-1185">Reference proteome</keyword>
<sequence length="138" mass="15506">MPEPENIAHGAPKMTCWNKMEQTDDSLSRTVGRGSDAPFLHSGDREDDDTQSDQPDTNFTSPSRGTLLPLARFVYGHPTDDPFSAYTLRDSGLVRPFLVGGVVFIEHLRRRFLQSLMRQTNEDIEHDLRGIGAQFGPF</sequence>